<dbReference type="Proteomes" id="UP000295632">
    <property type="component" value="Unassembled WGS sequence"/>
</dbReference>
<protein>
    <submittedName>
        <fullName evidence="1">Uncharacterized protein</fullName>
    </submittedName>
</protein>
<organism evidence="1 2">
    <name type="scientific">Aureibacillus halotolerans</name>
    <dbReference type="NCBI Taxonomy" id="1508390"/>
    <lineage>
        <taxon>Bacteria</taxon>
        <taxon>Bacillati</taxon>
        <taxon>Bacillota</taxon>
        <taxon>Bacilli</taxon>
        <taxon>Bacillales</taxon>
        <taxon>Bacillaceae</taxon>
        <taxon>Aureibacillus</taxon>
    </lineage>
</organism>
<dbReference type="AlphaFoldDB" id="A0A4R6TQK3"/>
<sequence length="93" mass="10857">MIKSAVELANELNTDMIEVVRECERKQSQAEQVIEEAEAYKRMKNILHQYGYTTLTSEWERVLHQALSAKSSPRISRMIDSMADQMRELQKLV</sequence>
<reference evidence="1 2" key="1">
    <citation type="submission" date="2019-03" db="EMBL/GenBank/DDBJ databases">
        <title>Genomic Encyclopedia of Type Strains, Phase IV (KMG-IV): sequencing the most valuable type-strain genomes for metagenomic binning, comparative biology and taxonomic classification.</title>
        <authorList>
            <person name="Goeker M."/>
        </authorList>
    </citation>
    <scope>NUCLEOTIDE SEQUENCE [LARGE SCALE GENOMIC DNA]</scope>
    <source>
        <strain evidence="1 2">DSM 28697</strain>
    </source>
</reference>
<proteinExistence type="predicted"/>
<evidence type="ECO:0000313" key="2">
    <source>
        <dbReference type="Proteomes" id="UP000295632"/>
    </source>
</evidence>
<keyword evidence="2" id="KW-1185">Reference proteome</keyword>
<evidence type="ECO:0000313" key="1">
    <source>
        <dbReference type="EMBL" id="TDQ31897.1"/>
    </source>
</evidence>
<accession>A0A4R6TQK3</accession>
<dbReference type="EMBL" id="SNYJ01000034">
    <property type="protein sequence ID" value="TDQ31897.1"/>
    <property type="molecule type" value="Genomic_DNA"/>
</dbReference>
<comment type="caution">
    <text evidence="1">The sequence shown here is derived from an EMBL/GenBank/DDBJ whole genome shotgun (WGS) entry which is preliminary data.</text>
</comment>
<gene>
    <name evidence="1" type="ORF">EV213_1342</name>
</gene>
<name>A0A4R6TQK3_9BACI</name>